<dbReference type="PANTHER" id="PTHR34322">
    <property type="entry name" value="TRANSPOSASE, Y1_TNP DOMAIN-CONTAINING"/>
    <property type="match status" value="1"/>
</dbReference>
<proteinExistence type="predicted"/>
<dbReference type="InterPro" id="IPR036515">
    <property type="entry name" value="Transposase_17_sf"/>
</dbReference>
<dbReference type="RefSeq" id="WP_188707446.1">
    <property type="nucleotide sequence ID" value="NZ_BMIG01000003.1"/>
</dbReference>
<dbReference type="GO" id="GO:0004803">
    <property type="term" value="F:transposase activity"/>
    <property type="evidence" value="ECO:0007669"/>
    <property type="project" value="InterPro"/>
</dbReference>
<dbReference type="GO" id="GO:0006313">
    <property type="term" value="P:DNA transposition"/>
    <property type="evidence" value="ECO:0007669"/>
    <property type="project" value="InterPro"/>
</dbReference>
<dbReference type="Gene3D" id="3.30.70.1290">
    <property type="entry name" value="Transposase IS200-like"/>
    <property type="match status" value="1"/>
</dbReference>
<keyword evidence="3" id="KW-1185">Reference proteome</keyword>
<accession>A0A916SBR3</accession>
<dbReference type="PANTHER" id="PTHR34322:SF2">
    <property type="entry name" value="TRANSPOSASE IS200-LIKE DOMAIN-CONTAINING PROTEIN"/>
    <property type="match status" value="1"/>
</dbReference>
<dbReference type="AlphaFoldDB" id="A0A916SBR3"/>
<protein>
    <recommendedName>
        <fullName evidence="1">Transposase IS200-like domain-containing protein</fullName>
    </recommendedName>
</protein>
<sequence>MARLPRLSLPGFPQHIIQRGNNRQAIATSTADYQSLLALIDDNARKFSVAIHAYVLMDNHFHLLATPDTAEALPQMMQAIGRRYVRYFNDSHGRSGTLWEGRYRSTVIQPEIFLLACMAYIDLNPVRHGLVAQAHDYPWSSHGHYAGLRVDRLVAPHPLFWTLGNTPFAREAAYAEMVQGGVAADRQLALTQSALSGWALGDALFVADLQTRTQRRVSRMSAGRPPATSS</sequence>
<dbReference type="SUPFAM" id="SSF143422">
    <property type="entry name" value="Transposase IS200-like"/>
    <property type="match status" value="1"/>
</dbReference>
<dbReference type="SMART" id="SM01321">
    <property type="entry name" value="Y1_Tnp"/>
    <property type="match status" value="1"/>
</dbReference>
<dbReference type="InterPro" id="IPR002686">
    <property type="entry name" value="Transposase_17"/>
</dbReference>
<name>A0A916SBR3_9BURK</name>
<organism evidence="2 3">
    <name type="scientific">Polaromonas eurypsychrophila</name>
    <dbReference type="NCBI Taxonomy" id="1614635"/>
    <lineage>
        <taxon>Bacteria</taxon>
        <taxon>Pseudomonadati</taxon>
        <taxon>Pseudomonadota</taxon>
        <taxon>Betaproteobacteria</taxon>
        <taxon>Burkholderiales</taxon>
        <taxon>Comamonadaceae</taxon>
        <taxon>Polaromonas</taxon>
    </lineage>
</organism>
<evidence type="ECO:0000313" key="2">
    <source>
        <dbReference type="EMBL" id="GGA92693.1"/>
    </source>
</evidence>
<evidence type="ECO:0000313" key="3">
    <source>
        <dbReference type="Proteomes" id="UP000620596"/>
    </source>
</evidence>
<reference evidence="2" key="1">
    <citation type="journal article" date="2014" name="Int. J. Syst. Evol. Microbiol.">
        <title>Complete genome sequence of Corynebacterium casei LMG S-19264T (=DSM 44701T), isolated from a smear-ripened cheese.</title>
        <authorList>
            <consortium name="US DOE Joint Genome Institute (JGI-PGF)"/>
            <person name="Walter F."/>
            <person name="Albersmeier A."/>
            <person name="Kalinowski J."/>
            <person name="Ruckert C."/>
        </authorList>
    </citation>
    <scope>NUCLEOTIDE SEQUENCE</scope>
    <source>
        <strain evidence="2">CGMCC 1.15322</strain>
    </source>
</reference>
<dbReference type="EMBL" id="BMIG01000003">
    <property type="protein sequence ID" value="GGA92693.1"/>
    <property type="molecule type" value="Genomic_DNA"/>
</dbReference>
<reference evidence="2" key="2">
    <citation type="submission" date="2020-09" db="EMBL/GenBank/DDBJ databases">
        <authorList>
            <person name="Sun Q."/>
            <person name="Zhou Y."/>
        </authorList>
    </citation>
    <scope>NUCLEOTIDE SEQUENCE</scope>
    <source>
        <strain evidence="2">CGMCC 1.15322</strain>
    </source>
</reference>
<dbReference type="Pfam" id="PF01797">
    <property type="entry name" value="Y1_Tnp"/>
    <property type="match status" value="1"/>
</dbReference>
<feature type="domain" description="Transposase IS200-like" evidence="1">
    <location>
        <begin position="9"/>
        <end position="124"/>
    </location>
</feature>
<dbReference type="GO" id="GO:0003677">
    <property type="term" value="F:DNA binding"/>
    <property type="evidence" value="ECO:0007669"/>
    <property type="project" value="InterPro"/>
</dbReference>
<dbReference type="Proteomes" id="UP000620596">
    <property type="component" value="Unassembled WGS sequence"/>
</dbReference>
<comment type="caution">
    <text evidence="2">The sequence shown here is derived from an EMBL/GenBank/DDBJ whole genome shotgun (WGS) entry which is preliminary data.</text>
</comment>
<gene>
    <name evidence="2" type="ORF">GCM10011496_12110</name>
</gene>
<evidence type="ECO:0000259" key="1">
    <source>
        <dbReference type="SMART" id="SM01321"/>
    </source>
</evidence>